<protein>
    <submittedName>
        <fullName evidence="2">Uncharacterized protein</fullName>
    </submittedName>
</protein>
<proteinExistence type="predicted"/>
<keyword evidence="1" id="KW-0472">Membrane</keyword>
<evidence type="ECO:0000313" key="2">
    <source>
        <dbReference type="EMBL" id="MDO7883204.1"/>
    </source>
</evidence>
<feature type="transmembrane region" description="Helical" evidence="1">
    <location>
        <begin position="32"/>
        <end position="56"/>
    </location>
</feature>
<comment type="caution">
    <text evidence="2">The sequence shown here is derived from an EMBL/GenBank/DDBJ whole genome shotgun (WGS) entry which is preliminary data.</text>
</comment>
<dbReference type="EMBL" id="JAUQUB010000003">
    <property type="protein sequence ID" value="MDO7883204.1"/>
    <property type="molecule type" value="Genomic_DNA"/>
</dbReference>
<keyword evidence="1" id="KW-1133">Transmembrane helix</keyword>
<evidence type="ECO:0000256" key="1">
    <source>
        <dbReference type="SAM" id="Phobius"/>
    </source>
</evidence>
<feature type="transmembrane region" description="Helical" evidence="1">
    <location>
        <begin position="68"/>
        <end position="86"/>
    </location>
</feature>
<feature type="transmembrane region" description="Helical" evidence="1">
    <location>
        <begin position="126"/>
        <end position="148"/>
    </location>
</feature>
<accession>A0ABT9BQC3</accession>
<name>A0ABT9BQC3_9MICO</name>
<feature type="transmembrane region" description="Helical" evidence="1">
    <location>
        <begin position="154"/>
        <end position="174"/>
    </location>
</feature>
<keyword evidence="1" id="KW-0812">Transmembrane</keyword>
<reference evidence="2 3" key="1">
    <citation type="submission" date="2023-07" db="EMBL/GenBank/DDBJ databases">
        <title>Protaetiibacter sp. nov WY-16 isolated from soil.</title>
        <authorList>
            <person name="Liu B."/>
            <person name="Wan Y."/>
        </authorList>
    </citation>
    <scope>NUCLEOTIDE SEQUENCE [LARGE SCALE GENOMIC DNA]</scope>
    <source>
        <strain evidence="2 3">WY-16</strain>
    </source>
</reference>
<feature type="transmembrane region" description="Helical" evidence="1">
    <location>
        <begin position="92"/>
        <end position="114"/>
    </location>
</feature>
<organism evidence="2 3">
    <name type="scientific">Antiquaquibacter soli</name>
    <dbReference type="NCBI Taxonomy" id="3064523"/>
    <lineage>
        <taxon>Bacteria</taxon>
        <taxon>Bacillati</taxon>
        <taxon>Actinomycetota</taxon>
        <taxon>Actinomycetes</taxon>
        <taxon>Micrococcales</taxon>
        <taxon>Microbacteriaceae</taxon>
        <taxon>Antiquaquibacter</taxon>
    </lineage>
</organism>
<dbReference type="RefSeq" id="WP_305003629.1">
    <property type="nucleotide sequence ID" value="NZ_JAUQUB010000003.1"/>
</dbReference>
<dbReference type="Proteomes" id="UP001241072">
    <property type="component" value="Unassembled WGS sequence"/>
</dbReference>
<sequence length="182" mass="19089">MSGLVRALLVAAIVIVHAVVQALTVLGDPVPIVSWGFAASVLLSVAALSVAGWAVVTLVWRARWRWQGLAWMLGTVILATALSILSPVLPPLALLLGLIVVPAVVAGGTPLDGFRAFRRHWVRHTFGLLGVLALIVVGWAAALVLGLFVTGFAAAVATWLVFGAFGALVLAGWFERPRHPVA</sequence>
<evidence type="ECO:0000313" key="3">
    <source>
        <dbReference type="Proteomes" id="UP001241072"/>
    </source>
</evidence>
<keyword evidence="3" id="KW-1185">Reference proteome</keyword>
<gene>
    <name evidence="2" type="ORF">Q5716_13285</name>
</gene>